<dbReference type="KEGG" id="msto:MSTO_15900"/>
<organism evidence="1 2">
    <name type="scientific">Mycobacterium stomatepiae</name>
    <dbReference type="NCBI Taxonomy" id="470076"/>
    <lineage>
        <taxon>Bacteria</taxon>
        <taxon>Bacillati</taxon>
        <taxon>Actinomycetota</taxon>
        <taxon>Actinomycetes</taxon>
        <taxon>Mycobacteriales</taxon>
        <taxon>Mycobacteriaceae</taxon>
        <taxon>Mycobacterium</taxon>
        <taxon>Mycobacterium simiae complex</taxon>
    </lineage>
</organism>
<protein>
    <submittedName>
        <fullName evidence="1">Uncharacterized protein</fullName>
    </submittedName>
</protein>
<gene>
    <name evidence="1" type="ORF">MSTO_15900</name>
</gene>
<dbReference type="EMBL" id="AP022587">
    <property type="protein sequence ID" value="BBY21385.1"/>
    <property type="molecule type" value="Genomic_DNA"/>
</dbReference>
<accession>A0A7I7Q4W9</accession>
<dbReference type="Proteomes" id="UP000467130">
    <property type="component" value="Chromosome"/>
</dbReference>
<proteinExistence type="predicted"/>
<evidence type="ECO:0000313" key="1">
    <source>
        <dbReference type="EMBL" id="BBY21385.1"/>
    </source>
</evidence>
<reference evidence="1 2" key="1">
    <citation type="journal article" date="2019" name="Emerg. Microbes Infect.">
        <title>Comprehensive subspecies identification of 175 nontuberculous mycobacteria species based on 7547 genomic profiles.</title>
        <authorList>
            <person name="Matsumoto Y."/>
            <person name="Kinjo T."/>
            <person name="Motooka D."/>
            <person name="Nabeya D."/>
            <person name="Jung N."/>
            <person name="Uechi K."/>
            <person name="Horii T."/>
            <person name="Iida T."/>
            <person name="Fujita J."/>
            <person name="Nakamura S."/>
        </authorList>
    </citation>
    <scope>NUCLEOTIDE SEQUENCE [LARGE SCALE GENOMIC DNA]</scope>
    <source>
        <strain evidence="1 2">JCM 17783</strain>
    </source>
</reference>
<sequence>MTFKMVRCRWVSDESTECSGPLEPVAEVSLLSLMALNVASPNPRIKHVFDWRVVTMHMEAKDPRTAESHVCNFYVDRVFAAA</sequence>
<dbReference type="AlphaFoldDB" id="A0A7I7Q4W9"/>
<name>A0A7I7Q4W9_9MYCO</name>
<evidence type="ECO:0000313" key="2">
    <source>
        <dbReference type="Proteomes" id="UP000467130"/>
    </source>
</evidence>
<keyword evidence="2" id="KW-1185">Reference proteome</keyword>